<keyword evidence="3 10" id="KW-0812">Transmembrane</keyword>
<name>A0AA41E6L8_9BURK</name>
<gene>
    <name evidence="12" type="ORF">KDW93_10535</name>
</gene>
<keyword evidence="6 12" id="KW-0560">Oxidoreductase</keyword>
<feature type="transmembrane region" description="Helical" evidence="10">
    <location>
        <begin position="146"/>
        <end position="169"/>
    </location>
</feature>
<dbReference type="Proteomes" id="UP000682266">
    <property type="component" value="Unassembled WGS sequence"/>
</dbReference>
<dbReference type="GO" id="GO:0006631">
    <property type="term" value="P:fatty acid metabolic process"/>
    <property type="evidence" value="ECO:0007669"/>
    <property type="project" value="UniProtKB-KW"/>
</dbReference>
<keyword evidence="9 10" id="KW-0472">Membrane</keyword>
<evidence type="ECO:0000256" key="6">
    <source>
        <dbReference type="ARBA" id="ARBA00023002"/>
    </source>
</evidence>
<evidence type="ECO:0000256" key="10">
    <source>
        <dbReference type="SAM" id="Phobius"/>
    </source>
</evidence>
<dbReference type="InterPro" id="IPR015876">
    <property type="entry name" value="Acyl-CoA_DS"/>
</dbReference>
<dbReference type="PANTHER" id="PTHR11351:SF33">
    <property type="entry name" value="DELTA-9 FATTY ACID DESATURASE, DESA"/>
    <property type="match status" value="1"/>
</dbReference>
<dbReference type="EMBL" id="JAGSVG010000007">
    <property type="protein sequence ID" value="MBR8129406.1"/>
    <property type="molecule type" value="Genomic_DNA"/>
</dbReference>
<evidence type="ECO:0000256" key="5">
    <source>
        <dbReference type="ARBA" id="ARBA00022989"/>
    </source>
</evidence>
<evidence type="ECO:0000256" key="3">
    <source>
        <dbReference type="ARBA" id="ARBA00022692"/>
    </source>
</evidence>
<dbReference type="GO" id="GO:0016717">
    <property type="term" value="F:oxidoreductase activity, acting on paired donors, with oxidation of a pair of donors resulting in the reduction of molecular oxygen to two molecules of water"/>
    <property type="evidence" value="ECO:0007669"/>
    <property type="project" value="InterPro"/>
</dbReference>
<keyword evidence="4" id="KW-0276">Fatty acid metabolism</keyword>
<comment type="subcellular location">
    <subcellularLocation>
        <location evidence="1">Membrane</location>
        <topology evidence="1">Multi-pass membrane protein</topology>
    </subcellularLocation>
</comment>
<evidence type="ECO:0000256" key="4">
    <source>
        <dbReference type="ARBA" id="ARBA00022832"/>
    </source>
</evidence>
<keyword evidence="5 10" id="KW-1133">Transmembrane helix</keyword>
<evidence type="ECO:0000256" key="9">
    <source>
        <dbReference type="ARBA" id="ARBA00023136"/>
    </source>
</evidence>
<dbReference type="AlphaFoldDB" id="A0AA41E6L8"/>
<dbReference type="GO" id="GO:0016020">
    <property type="term" value="C:membrane"/>
    <property type="evidence" value="ECO:0007669"/>
    <property type="project" value="UniProtKB-SubCell"/>
</dbReference>
<evidence type="ECO:0000256" key="7">
    <source>
        <dbReference type="ARBA" id="ARBA00023004"/>
    </source>
</evidence>
<dbReference type="InterPro" id="IPR005804">
    <property type="entry name" value="FA_desaturase_dom"/>
</dbReference>
<reference evidence="12" key="1">
    <citation type="submission" date="2021-04" db="EMBL/GenBank/DDBJ databases">
        <title>A collection of bacterial strains from the Burkholderia cepacia Research Laboratory and Repository.</title>
        <authorList>
            <person name="Lipuma J."/>
            <person name="Spilker T."/>
        </authorList>
    </citation>
    <scope>NUCLEOTIDE SEQUENCE</scope>
    <source>
        <strain evidence="12">AU36012</strain>
    </source>
</reference>
<feature type="transmembrane region" description="Helical" evidence="10">
    <location>
        <begin position="20"/>
        <end position="43"/>
    </location>
</feature>
<dbReference type="PANTHER" id="PTHR11351">
    <property type="entry name" value="ACYL-COA DESATURASE"/>
    <property type="match status" value="1"/>
</dbReference>
<dbReference type="CDD" id="cd03505">
    <property type="entry name" value="Delta9-FADS-like"/>
    <property type="match status" value="1"/>
</dbReference>
<evidence type="ECO:0000313" key="13">
    <source>
        <dbReference type="Proteomes" id="UP000682266"/>
    </source>
</evidence>
<evidence type="ECO:0000256" key="1">
    <source>
        <dbReference type="ARBA" id="ARBA00004141"/>
    </source>
</evidence>
<evidence type="ECO:0000259" key="11">
    <source>
        <dbReference type="Pfam" id="PF00487"/>
    </source>
</evidence>
<dbReference type="EC" id="1.14.19.-" evidence="12"/>
<evidence type="ECO:0000256" key="8">
    <source>
        <dbReference type="ARBA" id="ARBA00023098"/>
    </source>
</evidence>
<keyword evidence="8" id="KW-0443">Lipid metabolism</keyword>
<protein>
    <submittedName>
        <fullName evidence="12">Fatty acid desaturase</fullName>
        <ecNumber evidence="12">1.14.19.-</ecNumber>
    </submittedName>
</protein>
<comment type="caution">
    <text evidence="12">The sequence shown here is derived from an EMBL/GenBank/DDBJ whole genome shotgun (WGS) entry which is preliminary data.</text>
</comment>
<organism evidence="12 13">
    <name type="scientific">Burkholderia ambifaria</name>
    <dbReference type="NCBI Taxonomy" id="152480"/>
    <lineage>
        <taxon>Bacteria</taxon>
        <taxon>Pseudomonadati</taxon>
        <taxon>Pseudomonadota</taxon>
        <taxon>Betaproteobacteria</taxon>
        <taxon>Burkholderiales</taxon>
        <taxon>Burkholderiaceae</taxon>
        <taxon>Burkholderia</taxon>
        <taxon>Burkholderia cepacia complex</taxon>
    </lineage>
</organism>
<evidence type="ECO:0000313" key="12">
    <source>
        <dbReference type="EMBL" id="MBR8129406.1"/>
    </source>
</evidence>
<sequence length="400" mass="46113">MARSVTDMSAFLLNGELRLSWWQLAWVVLALTHVTIIGVTVYLHRCQAHRALDLHPCVSHFFRFWLWLTTGMLTPQWVAVHRKHHAKSETQEDPHSPRTRGLATVLLRGAELYREEVRNEETLRRYGLGTPDDWLERHVYARYPNLGVGLLAVIDVGLFGLPGVAAWAIQMMWIPFWAGGVVNGCGHFSGYRNFATLDASTNLFPLGILIGGEELHNNHHAYVTSARLSNRWFEFDIGWLYIRLLAALRLATVRRVATKPRPLPNKAVIDDATLQAVIRNRHAVMAAYARMLEPACRRELRRIKDMSRDDKRAFALGMKRWLRQAWGHRDKPDLRALTSPNANRRIRVYVDMYEALLELWTRSHASHEQLLVQLQDWCRCAEQSGIKAIADFSMRLRLYA</sequence>
<evidence type="ECO:0000256" key="2">
    <source>
        <dbReference type="ARBA" id="ARBA00008749"/>
    </source>
</evidence>
<keyword evidence="7" id="KW-0408">Iron</keyword>
<proteinExistence type="inferred from homology"/>
<feature type="domain" description="Fatty acid desaturase" evidence="11">
    <location>
        <begin position="20"/>
        <end position="223"/>
    </location>
</feature>
<dbReference type="Pfam" id="PF00487">
    <property type="entry name" value="FA_desaturase"/>
    <property type="match status" value="1"/>
</dbReference>
<accession>A0AA41E6L8</accession>
<comment type="similarity">
    <text evidence="2">Belongs to the fatty acid desaturase type 2 family.</text>
</comment>